<dbReference type="OrthoDB" id="9801392at2"/>
<feature type="domain" description="Plasmid pRiA4b Orf3-like" evidence="1">
    <location>
        <begin position="6"/>
        <end position="141"/>
    </location>
</feature>
<dbReference type="Proteomes" id="UP000198374">
    <property type="component" value="Unassembled WGS sequence"/>
</dbReference>
<dbReference type="SUPFAM" id="SSF159941">
    <property type="entry name" value="MM3350-like"/>
    <property type="match status" value="1"/>
</dbReference>
<reference evidence="2 3" key="1">
    <citation type="submission" date="2015-11" db="EMBL/GenBank/DDBJ databases">
        <title>Draft genome sequences of new species of the genus Lactobacillus isolated from orchardgrass silage.</title>
        <authorList>
            <person name="Tohno M."/>
            <person name="Tanizawa Y."/>
            <person name="Arita M."/>
        </authorList>
    </citation>
    <scope>NUCLEOTIDE SEQUENCE [LARGE SCALE GENOMIC DNA]</scope>
    <source>
        <strain evidence="2 3">IWT30</strain>
    </source>
</reference>
<dbReference type="InterPro" id="IPR024047">
    <property type="entry name" value="MM3350-like_sf"/>
</dbReference>
<comment type="caution">
    <text evidence="2">The sequence shown here is derived from an EMBL/GenBank/DDBJ whole genome shotgun (WGS) entry which is preliminary data.</text>
</comment>
<accession>A0A1Z5I9Z4</accession>
<evidence type="ECO:0000259" key="1">
    <source>
        <dbReference type="Pfam" id="PF07929"/>
    </source>
</evidence>
<dbReference type="PANTHER" id="PTHR41878:SF1">
    <property type="entry name" value="TNPR PROTEIN"/>
    <property type="match status" value="1"/>
</dbReference>
<dbReference type="RefSeq" id="WP_089108438.1">
    <property type="nucleotide sequence ID" value="NZ_BCMF01000003.1"/>
</dbReference>
<dbReference type="EMBL" id="BCMF01000003">
    <property type="protein sequence ID" value="GAW98613.1"/>
    <property type="molecule type" value="Genomic_DNA"/>
</dbReference>
<evidence type="ECO:0000313" key="3">
    <source>
        <dbReference type="Proteomes" id="UP000198374"/>
    </source>
</evidence>
<dbReference type="InterPro" id="IPR012912">
    <property type="entry name" value="Plasmid_pRiA4b_Orf3-like"/>
</dbReference>
<proteinExistence type="predicted"/>
<keyword evidence="3" id="KW-1185">Reference proteome</keyword>
<sequence>MTESSIMQLKVTLKNVKPDTWRRVLVPTSIRYDQLHAIIQVLFGWTNSHLHSFSPVDDPAIEYGIVMQDLDISDEMLNENENFAYPDLEKGMVTYVYDFGASWTHQIELEKMITMKAFLQAKHHQLPVVLSGRGPERIEATGDRGSAFNAEKINGLFGEFAGSWDEAY</sequence>
<dbReference type="Pfam" id="PF07929">
    <property type="entry name" value="PRiA4_ORF3"/>
    <property type="match status" value="1"/>
</dbReference>
<dbReference type="Gene3D" id="3.10.290.30">
    <property type="entry name" value="MM3350-like"/>
    <property type="match status" value="1"/>
</dbReference>
<organism evidence="2 3">
    <name type="scientific">Secundilactobacillus mixtipabuli</name>
    <dbReference type="NCBI Taxonomy" id="1435342"/>
    <lineage>
        <taxon>Bacteria</taxon>
        <taxon>Bacillati</taxon>
        <taxon>Bacillota</taxon>
        <taxon>Bacilli</taxon>
        <taxon>Lactobacillales</taxon>
        <taxon>Lactobacillaceae</taxon>
        <taxon>Secundilactobacillus</taxon>
    </lineage>
</organism>
<protein>
    <recommendedName>
        <fullName evidence="1">Plasmid pRiA4b Orf3-like domain-containing protein</fullName>
    </recommendedName>
</protein>
<evidence type="ECO:0000313" key="2">
    <source>
        <dbReference type="EMBL" id="GAW98613.1"/>
    </source>
</evidence>
<dbReference type="AlphaFoldDB" id="A0A1Z5I9Z4"/>
<name>A0A1Z5I9Z4_9LACO</name>
<gene>
    <name evidence="2" type="ORF">IWT30_00572</name>
</gene>
<dbReference type="PANTHER" id="PTHR41878">
    <property type="entry name" value="LEXA REPRESSOR-RELATED"/>
    <property type="match status" value="1"/>
</dbReference>